<dbReference type="InterPro" id="IPR011044">
    <property type="entry name" value="Quino_amine_DH_bsu"/>
</dbReference>
<dbReference type="Gene3D" id="2.130.10.10">
    <property type="entry name" value="YVTN repeat-like/Quinoprotein amine dehydrogenase"/>
    <property type="match status" value="2"/>
</dbReference>
<gene>
    <name evidence="1" type="ORF">MSEDJ_55620</name>
</gene>
<dbReference type="KEGG" id="msei:MSEDJ_55620"/>
<reference evidence="1 2" key="1">
    <citation type="journal article" date="2019" name="Emerg. Microbes Infect.">
        <title>Comprehensive subspecies identification of 175 nontuberculous mycobacteria species based on 7547 genomic profiles.</title>
        <authorList>
            <person name="Matsumoto Y."/>
            <person name="Kinjo T."/>
            <person name="Motooka D."/>
            <person name="Nabeya D."/>
            <person name="Jung N."/>
            <person name="Uechi K."/>
            <person name="Horii T."/>
            <person name="Iida T."/>
            <person name="Fujita J."/>
            <person name="Nakamura S."/>
        </authorList>
    </citation>
    <scope>NUCLEOTIDE SEQUENCE [LARGE SCALE GENOMIC DNA]</scope>
    <source>
        <strain evidence="1 2">JCM 17899</strain>
    </source>
</reference>
<accession>A0A7I7R003</accession>
<proteinExistence type="predicted"/>
<name>A0A7I7R003_9MYCO</name>
<dbReference type="PANTHER" id="PTHR47197:SF3">
    <property type="entry name" value="DIHYDRO-HEME D1 DEHYDROGENASE"/>
    <property type="match status" value="1"/>
</dbReference>
<dbReference type="Proteomes" id="UP000467193">
    <property type="component" value="Chromosome"/>
</dbReference>
<evidence type="ECO:0000313" key="1">
    <source>
        <dbReference type="EMBL" id="BBY31466.1"/>
    </source>
</evidence>
<dbReference type="PANTHER" id="PTHR47197">
    <property type="entry name" value="PROTEIN NIRF"/>
    <property type="match status" value="1"/>
</dbReference>
<dbReference type="AlphaFoldDB" id="A0A7I7R003"/>
<dbReference type="EMBL" id="AP022588">
    <property type="protein sequence ID" value="BBY31466.1"/>
    <property type="molecule type" value="Genomic_DNA"/>
</dbReference>
<sequence length="347" mass="35956">MHDMPVEVPHKMANGSNHAAGVTVDSATATLQNDVSVGRGPIADIAVDGDTLVVTNFGDHTVAVLDARDLSVKGGLTAREPFALAVAGDKAYVGVASVAYDAVAVIDTRTGAVNASYPLSFSVTAMTTSPDGKRIFAGRAADGGVDVAVIDVPADRVRTLYVARGDDTVIDAMRVDAAGRRLYVATSDARGSRLIIVDLESGRVQRTLEIGAPIRGLELGVDDTAYVLTSDIDDRGVVHVVDLGAGRIMASAEVATTPTQLALSVDATRAYVVDYDQVTVLSTATLDVIDTLVVGARPSCLAIGVDRVYVADYDGRVTSYAVAAPAPVFYAPIREGAAAAVRELTPA</sequence>
<dbReference type="SUPFAM" id="SSF50969">
    <property type="entry name" value="YVTN repeat-like/Quinoprotein amine dehydrogenase"/>
    <property type="match status" value="1"/>
</dbReference>
<keyword evidence="2" id="KW-1185">Reference proteome</keyword>
<organism evidence="1 2">
    <name type="scientific">Mycolicibacterium sediminis</name>
    <dbReference type="NCBI Taxonomy" id="1286180"/>
    <lineage>
        <taxon>Bacteria</taxon>
        <taxon>Bacillati</taxon>
        <taxon>Actinomycetota</taxon>
        <taxon>Actinomycetes</taxon>
        <taxon>Mycobacteriales</taxon>
        <taxon>Mycobacteriaceae</taxon>
        <taxon>Mycolicibacterium</taxon>
    </lineage>
</organism>
<evidence type="ECO:0000313" key="2">
    <source>
        <dbReference type="Proteomes" id="UP000467193"/>
    </source>
</evidence>
<protein>
    <recommendedName>
        <fullName evidence="3">YVTN family beta-propeller repeat protein</fullName>
    </recommendedName>
</protein>
<dbReference type="InterPro" id="IPR051200">
    <property type="entry name" value="Host-pathogen_enzymatic-act"/>
</dbReference>
<dbReference type="InterPro" id="IPR015943">
    <property type="entry name" value="WD40/YVTN_repeat-like_dom_sf"/>
</dbReference>
<evidence type="ECO:0008006" key="3">
    <source>
        <dbReference type="Google" id="ProtNLM"/>
    </source>
</evidence>